<dbReference type="EMBL" id="CM002870">
    <property type="protein sequence ID" value="KFK41649.1"/>
    <property type="molecule type" value="Genomic_DNA"/>
</dbReference>
<proteinExistence type="predicted"/>
<organism evidence="2 3">
    <name type="scientific">Arabis alpina</name>
    <name type="common">Alpine rock-cress</name>
    <dbReference type="NCBI Taxonomy" id="50452"/>
    <lineage>
        <taxon>Eukaryota</taxon>
        <taxon>Viridiplantae</taxon>
        <taxon>Streptophyta</taxon>
        <taxon>Embryophyta</taxon>
        <taxon>Tracheophyta</taxon>
        <taxon>Spermatophyta</taxon>
        <taxon>Magnoliopsida</taxon>
        <taxon>eudicotyledons</taxon>
        <taxon>Gunneridae</taxon>
        <taxon>Pentapetalae</taxon>
        <taxon>rosids</taxon>
        <taxon>malvids</taxon>
        <taxon>Brassicales</taxon>
        <taxon>Brassicaceae</taxon>
        <taxon>Arabideae</taxon>
        <taxon>Arabis</taxon>
    </lineage>
</organism>
<dbReference type="Proteomes" id="UP000029120">
    <property type="component" value="Chromosome 2"/>
</dbReference>
<evidence type="ECO:0000256" key="1">
    <source>
        <dbReference type="SAM" id="MobiDB-lite"/>
    </source>
</evidence>
<reference evidence="3" key="1">
    <citation type="journal article" date="2015" name="Nat. Plants">
        <title>Genome expansion of Arabis alpina linked with retrotransposition and reduced symmetric DNA methylation.</title>
        <authorList>
            <person name="Willing E.M."/>
            <person name="Rawat V."/>
            <person name="Mandakova T."/>
            <person name="Maumus F."/>
            <person name="James G.V."/>
            <person name="Nordstroem K.J."/>
            <person name="Becker C."/>
            <person name="Warthmann N."/>
            <person name="Chica C."/>
            <person name="Szarzynska B."/>
            <person name="Zytnicki M."/>
            <person name="Albani M.C."/>
            <person name="Kiefer C."/>
            <person name="Bergonzi S."/>
            <person name="Castaings L."/>
            <person name="Mateos J.L."/>
            <person name="Berns M.C."/>
            <person name="Bujdoso N."/>
            <person name="Piofczyk T."/>
            <person name="de Lorenzo L."/>
            <person name="Barrero-Sicilia C."/>
            <person name="Mateos I."/>
            <person name="Piednoel M."/>
            <person name="Hagmann J."/>
            <person name="Chen-Min-Tao R."/>
            <person name="Iglesias-Fernandez R."/>
            <person name="Schuster S.C."/>
            <person name="Alonso-Blanco C."/>
            <person name="Roudier F."/>
            <person name="Carbonero P."/>
            <person name="Paz-Ares J."/>
            <person name="Davis S.J."/>
            <person name="Pecinka A."/>
            <person name="Quesneville H."/>
            <person name="Colot V."/>
            <person name="Lysak M.A."/>
            <person name="Weigel D."/>
            <person name="Coupland G."/>
            <person name="Schneeberger K."/>
        </authorList>
    </citation>
    <scope>NUCLEOTIDE SEQUENCE [LARGE SCALE GENOMIC DNA]</scope>
    <source>
        <strain evidence="3">cv. Pajares</strain>
    </source>
</reference>
<dbReference type="AlphaFoldDB" id="A0A087HHP7"/>
<evidence type="ECO:0000313" key="2">
    <source>
        <dbReference type="EMBL" id="KFK41649.1"/>
    </source>
</evidence>
<feature type="region of interest" description="Disordered" evidence="1">
    <location>
        <begin position="79"/>
        <end position="99"/>
    </location>
</feature>
<protein>
    <submittedName>
        <fullName evidence="2">Uncharacterized protein</fullName>
    </submittedName>
</protein>
<evidence type="ECO:0000313" key="3">
    <source>
        <dbReference type="Proteomes" id="UP000029120"/>
    </source>
</evidence>
<name>A0A087HHP7_ARAAL</name>
<dbReference type="Gramene" id="KFK41649">
    <property type="protein sequence ID" value="KFK41649"/>
    <property type="gene ID" value="AALP_AA2G154900"/>
</dbReference>
<gene>
    <name evidence="2" type="ordered locus">AALP_Aa2g154900</name>
</gene>
<dbReference type="OrthoDB" id="10608317at2759"/>
<feature type="compositionally biased region" description="Pro residues" evidence="1">
    <location>
        <begin position="83"/>
        <end position="92"/>
    </location>
</feature>
<accession>A0A087HHP7</accession>
<sequence length="147" mass="16036">MSLSSPMKSTVLSSLHRLNVSGERKKPCDGFGRISISVMVNRAPQEPVIQKLSTTGTTGAEAPNLPTMVDLPCLSTSIGFSNLPPPQPPDPPDLGSVPPIYTSKLHHHRDLAAHHHHRRVLPSILHPWSRSRSETSNSIIEEAVEPH</sequence>
<keyword evidence="3" id="KW-1185">Reference proteome</keyword>